<dbReference type="Gene3D" id="1.10.760.10">
    <property type="entry name" value="Cytochrome c-like domain"/>
    <property type="match status" value="1"/>
</dbReference>
<dbReference type="InterPro" id="IPR036909">
    <property type="entry name" value="Cyt_c-like_dom_sf"/>
</dbReference>
<dbReference type="PANTHER" id="PTHR30600">
    <property type="entry name" value="CYTOCHROME C PEROXIDASE-RELATED"/>
    <property type="match status" value="1"/>
</dbReference>
<dbReference type="InterPro" id="IPR051395">
    <property type="entry name" value="Cytochrome_c_Peroxidase/MauG"/>
</dbReference>
<dbReference type="Pfam" id="PF06537">
    <property type="entry name" value="DHOR"/>
    <property type="match status" value="1"/>
</dbReference>
<evidence type="ECO:0000256" key="3">
    <source>
        <dbReference type="ARBA" id="ARBA00023004"/>
    </source>
</evidence>
<keyword evidence="1 4" id="KW-0349">Heme</keyword>
<dbReference type="InterPro" id="IPR009056">
    <property type="entry name" value="Cyt_c-like_dom"/>
</dbReference>
<evidence type="ECO:0000259" key="6">
    <source>
        <dbReference type="PROSITE" id="PS51007"/>
    </source>
</evidence>
<evidence type="ECO:0000256" key="4">
    <source>
        <dbReference type="PROSITE-ProRule" id="PRU00433"/>
    </source>
</evidence>
<keyword evidence="8" id="KW-1185">Reference proteome</keyword>
<dbReference type="InterPro" id="IPR010538">
    <property type="entry name" value="DHOR"/>
</dbReference>
<proteinExistence type="predicted"/>
<organism evidence="7 8">
    <name type="scientific">Marinomonas phaeophyticola</name>
    <dbReference type="NCBI Taxonomy" id="3004091"/>
    <lineage>
        <taxon>Bacteria</taxon>
        <taxon>Pseudomonadati</taxon>
        <taxon>Pseudomonadota</taxon>
        <taxon>Gammaproteobacteria</taxon>
        <taxon>Oceanospirillales</taxon>
        <taxon>Oceanospirillaceae</taxon>
        <taxon>Marinomonas</taxon>
    </lineage>
</organism>
<dbReference type="PANTHER" id="PTHR30600:SF4">
    <property type="entry name" value="CYTOCHROME C DOMAIN-CONTAINING PROTEIN"/>
    <property type="match status" value="1"/>
</dbReference>
<accession>A0ABT4JV98</accession>
<keyword evidence="3 4" id="KW-0408">Iron</keyword>
<evidence type="ECO:0000313" key="8">
    <source>
        <dbReference type="Proteomes" id="UP001149719"/>
    </source>
</evidence>
<comment type="caution">
    <text evidence="7">The sequence shown here is derived from an EMBL/GenBank/DDBJ whole genome shotgun (WGS) entry which is preliminary data.</text>
</comment>
<dbReference type="EMBL" id="JAPUBN010000017">
    <property type="protein sequence ID" value="MCZ2722320.1"/>
    <property type="molecule type" value="Genomic_DNA"/>
</dbReference>
<dbReference type="SUPFAM" id="SSF46626">
    <property type="entry name" value="Cytochrome c"/>
    <property type="match status" value="1"/>
</dbReference>
<feature type="domain" description="Cytochrome c" evidence="6">
    <location>
        <begin position="334"/>
        <end position="464"/>
    </location>
</feature>
<evidence type="ECO:0000256" key="2">
    <source>
        <dbReference type="ARBA" id="ARBA00022723"/>
    </source>
</evidence>
<dbReference type="RefSeq" id="WP_269125871.1">
    <property type="nucleotide sequence ID" value="NZ_JAPUBN010000017.1"/>
</dbReference>
<dbReference type="PIRSF" id="PIRSF028099">
    <property type="entry name" value="DUF1111"/>
    <property type="match status" value="1"/>
</dbReference>
<evidence type="ECO:0000256" key="5">
    <source>
        <dbReference type="SAM" id="SignalP"/>
    </source>
</evidence>
<dbReference type="PROSITE" id="PS51007">
    <property type="entry name" value="CYTC"/>
    <property type="match status" value="1"/>
</dbReference>
<gene>
    <name evidence="7" type="ORF">O1D97_11940</name>
</gene>
<keyword evidence="5" id="KW-0732">Signal</keyword>
<name>A0ABT4JV98_9GAMM</name>
<feature type="signal peptide" evidence="5">
    <location>
        <begin position="1"/>
        <end position="27"/>
    </location>
</feature>
<feature type="chain" id="PRO_5047176440" description="Cytochrome c domain-containing protein" evidence="5">
    <location>
        <begin position="28"/>
        <end position="466"/>
    </location>
</feature>
<evidence type="ECO:0000256" key="1">
    <source>
        <dbReference type="ARBA" id="ARBA00022617"/>
    </source>
</evidence>
<protein>
    <recommendedName>
        <fullName evidence="6">Cytochrome c domain-containing protein</fullName>
    </recommendedName>
</protein>
<sequence>MTSHFCFNTQLKAGICASLLFIPVLTAASPSSSSPISDASNQDADFSSVLGEAIFEKLWASSPSSTLASDGLGPLFNARSCHTCHLNEGGGKRPNAGESTRNTSTFFIRLGLTQAPDELKSEHSVWPDPIYGHQLQTRSVQGLIAEPSFAIMYASKNVRFDDGTIIELSVPSYKLEMNEELNKGISSIHQHTGLSARLSPHLTGMGLIDALSDEAILANADPDDQDKDGISGRANVVWDRKTASWKIGRFGYKATQPTLDQQNQSAFNGDIGLSTPLFQTASGDCTQQQITCLNAPNGNSPHLDNLEINQKQVNWVNIYLGTLPVVRIQNTATAAFEQGKQQFIALNCIACHVPKYTTATSTLSSTLENRVILPFSDFLLHDMGDALASGFTEYSASAREWRTAPLWGMSKRLAKNPQGGFLHDGRAKTINEAILWHGGEASASQAAYLSSSLKDRNALLYFLESL</sequence>
<keyword evidence="2 4" id="KW-0479">Metal-binding</keyword>
<evidence type="ECO:0000313" key="7">
    <source>
        <dbReference type="EMBL" id="MCZ2722320.1"/>
    </source>
</evidence>
<reference evidence="7" key="1">
    <citation type="submission" date="2022-12" db="EMBL/GenBank/DDBJ databases">
        <title>Marinomonas 15G1-11 sp. nov, isolated from marine algae.</title>
        <authorList>
            <person name="Butt M."/>
            <person name="Choi D.G."/>
            <person name="Kim J.M."/>
            <person name="Lee J.K."/>
            <person name="Baek J.H."/>
            <person name="Jeon C.O."/>
        </authorList>
    </citation>
    <scope>NUCLEOTIDE SEQUENCE</scope>
    <source>
        <strain evidence="7">15G1-11</strain>
    </source>
</reference>
<dbReference type="Proteomes" id="UP001149719">
    <property type="component" value="Unassembled WGS sequence"/>
</dbReference>